<proteinExistence type="predicted"/>
<evidence type="ECO:0000313" key="2">
    <source>
        <dbReference type="WBParaSite" id="ES5_v2.g22866.t1"/>
    </source>
</evidence>
<reference evidence="2" key="1">
    <citation type="submission" date="2022-11" db="UniProtKB">
        <authorList>
            <consortium name="WormBaseParasite"/>
        </authorList>
    </citation>
    <scope>IDENTIFICATION</scope>
</reference>
<dbReference type="Proteomes" id="UP000887579">
    <property type="component" value="Unplaced"/>
</dbReference>
<organism evidence="1 2">
    <name type="scientific">Panagrolaimus sp. ES5</name>
    <dbReference type="NCBI Taxonomy" id="591445"/>
    <lineage>
        <taxon>Eukaryota</taxon>
        <taxon>Metazoa</taxon>
        <taxon>Ecdysozoa</taxon>
        <taxon>Nematoda</taxon>
        <taxon>Chromadorea</taxon>
        <taxon>Rhabditida</taxon>
        <taxon>Tylenchina</taxon>
        <taxon>Panagrolaimomorpha</taxon>
        <taxon>Panagrolaimoidea</taxon>
        <taxon>Panagrolaimidae</taxon>
        <taxon>Panagrolaimus</taxon>
    </lineage>
</organism>
<name>A0AC34G041_9BILA</name>
<accession>A0AC34G041</accession>
<dbReference type="WBParaSite" id="ES5_v2.g22866.t1">
    <property type="protein sequence ID" value="ES5_v2.g22866.t1"/>
    <property type="gene ID" value="ES5_v2.g22866"/>
</dbReference>
<protein>
    <submittedName>
        <fullName evidence="2">Uncharacterized protein</fullName>
    </submittedName>
</protein>
<evidence type="ECO:0000313" key="1">
    <source>
        <dbReference type="Proteomes" id="UP000887579"/>
    </source>
</evidence>
<sequence length="239" mass="27490">MDRERNRLDSSNARSDEENDNDDDICSDDAASSSSSSKQLSHKIPIVKISAPHRHHHHECNHNNDKAEHLFKKLLVACCDSCERRASLIPGSSNDELDTEDENHTECDESEHDGDAEDDEAENAFECMEENKAEMHDTLANMYFNKVALPQMEYVEDFADFLIDAELNDLPVLKRACERYLCGELNSKKDLLTSLLLDLLFLAMLFQLPVMKSMTLTELTERYDEIRDINELLKQEEYQ</sequence>